<keyword evidence="3" id="KW-1185">Reference proteome</keyword>
<organism evidence="1 4">
    <name type="scientific">Paraburkholderia rhynchosiae</name>
    <dbReference type="NCBI Taxonomy" id="487049"/>
    <lineage>
        <taxon>Bacteria</taxon>
        <taxon>Pseudomonadati</taxon>
        <taxon>Pseudomonadota</taxon>
        <taxon>Betaproteobacteria</taxon>
        <taxon>Burkholderiales</taxon>
        <taxon>Burkholderiaceae</taxon>
        <taxon>Paraburkholderia</taxon>
    </lineage>
</organism>
<sequence>MRKTVAMSALMKGMPDFDADDNLEGAAAELCAALWQLAAQRICDGSEVDPQRAVIAARERAYAQGAGAAIYGQGVVDGCAEYIRFTFAQAVESS</sequence>
<evidence type="ECO:0000313" key="3">
    <source>
        <dbReference type="Proteomes" id="UP000235659"/>
    </source>
</evidence>
<dbReference type="RefSeq" id="WP_102631045.1">
    <property type="nucleotide sequence ID" value="NZ_CADIJZ010000002.1"/>
</dbReference>
<proteinExistence type="predicted"/>
<evidence type="ECO:0000313" key="1">
    <source>
        <dbReference type="EMBL" id="CAB3645719.1"/>
    </source>
</evidence>
<dbReference type="EMBL" id="PNXY01000003">
    <property type="protein sequence ID" value="PMS32851.1"/>
    <property type="molecule type" value="Genomic_DNA"/>
</dbReference>
<dbReference type="EMBL" id="CADIJZ010000002">
    <property type="protein sequence ID" value="CAB3645719.1"/>
    <property type="molecule type" value="Genomic_DNA"/>
</dbReference>
<evidence type="ECO:0000313" key="4">
    <source>
        <dbReference type="Proteomes" id="UP000494205"/>
    </source>
</evidence>
<dbReference type="Proteomes" id="UP000494205">
    <property type="component" value="Unassembled WGS sequence"/>
</dbReference>
<accession>A0A2N7WU36</accession>
<protein>
    <submittedName>
        <fullName evidence="1">Uncharacterized protein</fullName>
    </submittedName>
</protein>
<evidence type="ECO:0000313" key="2">
    <source>
        <dbReference type="EMBL" id="PMS32851.1"/>
    </source>
</evidence>
<dbReference type="AlphaFoldDB" id="A0A2N7WU36"/>
<name>A0A2N7WU36_9BURK</name>
<gene>
    <name evidence="2" type="ORF">C0Z16_04700</name>
    <name evidence="1" type="ORF">LMG27174_00838</name>
</gene>
<reference evidence="2 3" key="1">
    <citation type="submission" date="2018-01" db="EMBL/GenBank/DDBJ databases">
        <title>Whole genome analyses suggest that Burkholderia sensu lato contains two further novel genera in the rhizoxinica-symbiotica group Mycetohabitans gen. nov., and Trinickia gen. nov.: implications for the evolution of diazotrophy and nodulation in the Burkholderiaceae.</title>
        <authorList>
            <person name="Estrada-de los Santos P."/>
            <person name="Palmer M."/>
            <person name="Chavez-Ramirez B."/>
            <person name="Beukes C."/>
            <person name="Steenkamp E.T."/>
            <person name="Hirsch A.M."/>
            <person name="Manyaka P."/>
            <person name="Maluk M."/>
            <person name="Lafos M."/>
            <person name="Crook M."/>
            <person name="Gross E."/>
            <person name="Simon M.F."/>
            <person name="Bueno dos Reis Junior F."/>
            <person name="Poole P.S."/>
            <person name="Venter S.N."/>
            <person name="James E.K."/>
        </authorList>
    </citation>
    <scope>NUCLEOTIDE SEQUENCE [LARGE SCALE GENOMIC DNA]</scope>
    <source>
        <strain evidence="2 3">WSM 3937</strain>
    </source>
</reference>
<dbReference type="Proteomes" id="UP000235659">
    <property type="component" value="Unassembled WGS sequence"/>
</dbReference>
<reference evidence="1 4" key="2">
    <citation type="submission" date="2020-04" db="EMBL/GenBank/DDBJ databases">
        <authorList>
            <person name="De Canck E."/>
        </authorList>
    </citation>
    <scope>NUCLEOTIDE SEQUENCE [LARGE SCALE GENOMIC DNA]</scope>
    <source>
        <strain evidence="1 4">LMG 27174</strain>
    </source>
</reference>